<dbReference type="PANTHER" id="PTHR40076">
    <property type="entry name" value="MEMBRANE PROTEIN-RELATED"/>
    <property type="match status" value="1"/>
</dbReference>
<proteinExistence type="predicted"/>
<evidence type="ECO:0000256" key="2">
    <source>
        <dbReference type="SAM" id="Phobius"/>
    </source>
</evidence>
<dbReference type="AlphaFoldDB" id="A0A1E8QA06"/>
<name>A0A1E8QA06_9MYCO</name>
<dbReference type="EMBL" id="MCHX01000006">
    <property type="protein sequence ID" value="OFJ55071.1"/>
    <property type="molecule type" value="Genomic_DNA"/>
</dbReference>
<protein>
    <recommendedName>
        <fullName evidence="5">Integral membrane protein</fullName>
    </recommendedName>
</protein>
<evidence type="ECO:0000313" key="4">
    <source>
        <dbReference type="Proteomes" id="UP000178953"/>
    </source>
</evidence>
<evidence type="ECO:0008006" key="5">
    <source>
        <dbReference type="Google" id="ProtNLM"/>
    </source>
</evidence>
<feature type="compositionally biased region" description="Pro residues" evidence="1">
    <location>
        <begin position="28"/>
        <end position="104"/>
    </location>
</feature>
<feature type="transmembrane region" description="Helical" evidence="2">
    <location>
        <begin position="135"/>
        <end position="156"/>
    </location>
</feature>
<keyword evidence="2" id="KW-1133">Transmembrane helix</keyword>
<accession>A0A1E8QA06</accession>
<feature type="transmembrane region" description="Helical" evidence="2">
    <location>
        <begin position="239"/>
        <end position="270"/>
    </location>
</feature>
<evidence type="ECO:0000256" key="1">
    <source>
        <dbReference type="SAM" id="MobiDB-lite"/>
    </source>
</evidence>
<feature type="transmembrane region" description="Helical" evidence="2">
    <location>
        <begin position="304"/>
        <end position="334"/>
    </location>
</feature>
<dbReference type="PRINTS" id="PR01217">
    <property type="entry name" value="PRICHEXTENSN"/>
</dbReference>
<gene>
    <name evidence="3" type="ORF">BEL07_03700</name>
</gene>
<evidence type="ECO:0000313" key="3">
    <source>
        <dbReference type="EMBL" id="OFJ55071.1"/>
    </source>
</evidence>
<dbReference type="InterPro" id="IPR010380">
    <property type="entry name" value="DUF975"/>
</dbReference>
<keyword evidence="2" id="KW-0472">Membrane</keyword>
<feature type="transmembrane region" description="Helical" evidence="2">
    <location>
        <begin position="191"/>
        <end position="213"/>
    </location>
</feature>
<keyword evidence="2" id="KW-0812">Transmembrane</keyword>
<feature type="region of interest" description="Disordered" evidence="1">
    <location>
        <begin position="1"/>
        <end position="114"/>
    </location>
</feature>
<organism evidence="3 4">
    <name type="scientific">Mycolicibacterium grossiae</name>
    <dbReference type="NCBI Taxonomy" id="1552759"/>
    <lineage>
        <taxon>Bacteria</taxon>
        <taxon>Bacillati</taxon>
        <taxon>Actinomycetota</taxon>
        <taxon>Actinomycetes</taxon>
        <taxon>Mycobacteriales</taxon>
        <taxon>Mycobacteriaceae</taxon>
        <taxon>Mycolicibacterium</taxon>
    </lineage>
</organism>
<dbReference type="RefSeq" id="WP_070351770.1">
    <property type="nucleotide sequence ID" value="NZ_CP043474.1"/>
</dbReference>
<sequence length="350" mass="35962">MTQRPGNYPPPQGGGYEPQQPPQAGGNEPPPGYQPPPPGYQPPPPGYQSPPPGYQPPPPPPGSYPPPPQGNYPPPPPPGGAYPPPPPGGYPPPPQGNYPPPPAPGYGAGGFGGQQQPYSVGEAFGWAWNKFSKNAVALIVPTLVYAIVLGIVYGIITAATAALGSDGTSTYESYESGVSFSYSSGLSTGGIITMVIGYLILFVVAGAIASAYYGGLLDIANGQPVTIGSFFKPRNVGSVLLASLLVGIATSIGSALCVIPGLIVSIFAFYTTVSIVDRNLSPIDGIKTSIDITKSHFVPTLLAWLIYAVTLFVGALVCGVGLLVAAPVAALFLVYTYRRLTGGQVAPVTQ</sequence>
<keyword evidence="4" id="KW-1185">Reference proteome</keyword>
<comment type="caution">
    <text evidence="3">The sequence shown here is derived from an EMBL/GenBank/DDBJ whole genome shotgun (WGS) entry which is preliminary data.</text>
</comment>
<dbReference type="OrthoDB" id="4829830at2"/>
<dbReference type="Proteomes" id="UP000178953">
    <property type="component" value="Unassembled WGS sequence"/>
</dbReference>
<dbReference type="PANTHER" id="PTHR40076:SF1">
    <property type="entry name" value="MEMBRANE PROTEIN"/>
    <property type="match status" value="1"/>
</dbReference>
<reference evidence="3 4" key="1">
    <citation type="submission" date="2016-09" db="EMBL/GenBank/DDBJ databases">
        <title>genome sequence of Mycobacterium sp. 739 SCH.</title>
        <authorList>
            <person name="Greninger A.L."/>
            <person name="Qin X."/>
            <person name="Jerome K."/>
            <person name="Vora S."/>
            <person name="Quinn K."/>
        </authorList>
    </citation>
    <scope>NUCLEOTIDE SEQUENCE [LARGE SCALE GENOMIC DNA]</scope>
    <source>
        <strain evidence="3 4">SCH</strain>
    </source>
</reference>